<dbReference type="EMBL" id="AGXC01000001">
    <property type="protein sequence ID" value="EMZ42704.1"/>
    <property type="molecule type" value="Genomic_DNA"/>
</dbReference>
<keyword evidence="2" id="KW-1185">Reference proteome</keyword>
<dbReference type="RefSeq" id="WP_002563037.1">
    <property type="nucleotide sequence ID" value="NZ_KB822533.1"/>
</dbReference>
<evidence type="ECO:0000313" key="1">
    <source>
        <dbReference type="EMBL" id="EMZ42704.1"/>
    </source>
</evidence>
<dbReference type="HOGENOM" id="CLU_053841_2_0_11"/>
<reference evidence="1 2" key="1">
    <citation type="submission" date="2013-03" db="EMBL/GenBank/DDBJ databases">
        <title>The Genome Sequence of Atopobium minutum 10063974.</title>
        <authorList>
            <consortium name="The Broad Institute Genome Sequencing Platform"/>
            <person name="Earl A."/>
            <person name="Ward D."/>
            <person name="Feldgarden M."/>
            <person name="Gevers D."/>
            <person name="Lambert T."/>
            <person name="Marvaud J.-C."/>
            <person name="Courvalin P."/>
            <person name="Walker B."/>
            <person name="Young S.K."/>
            <person name="Zeng Q."/>
            <person name="Gargeya S."/>
            <person name="Fitzgerald M."/>
            <person name="Haas B."/>
            <person name="Abouelleil A."/>
            <person name="Alvarado L."/>
            <person name="Arachchi H.M."/>
            <person name="Berlin A.M."/>
            <person name="Chapman S.B."/>
            <person name="Dewar J."/>
            <person name="Goldberg J."/>
            <person name="Griggs A."/>
            <person name="Gujja S."/>
            <person name="Hansen M."/>
            <person name="Howarth C."/>
            <person name="Imamovic A."/>
            <person name="Larimer J."/>
            <person name="McCowan C."/>
            <person name="Murphy C."/>
            <person name="Neiman D."/>
            <person name="Pearson M."/>
            <person name="Priest M."/>
            <person name="Roberts A."/>
            <person name="Saif S."/>
            <person name="Shea T."/>
            <person name="Sisk P."/>
            <person name="Sykes S."/>
            <person name="Wortman J."/>
            <person name="Nusbaum C."/>
            <person name="Birren B."/>
        </authorList>
    </citation>
    <scope>NUCLEOTIDE SEQUENCE [LARGE SCALE GENOMIC DNA]</scope>
    <source>
        <strain evidence="1 2">10063974</strain>
    </source>
</reference>
<evidence type="ECO:0000313" key="2">
    <source>
        <dbReference type="Proteomes" id="UP000012651"/>
    </source>
</evidence>
<dbReference type="OrthoDB" id="3987726at2"/>
<organism evidence="1 2">
    <name type="scientific">Atopobium minutum 10063974</name>
    <dbReference type="NCBI Taxonomy" id="997872"/>
    <lineage>
        <taxon>Bacteria</taxon>
        <taxon>Bacillati</taxon>
        <taxon>Actinomycetota</taxon>
        <taxon>Coriobacteriia</taxon>
        <taxon>Coriobacteriales</taxon>
        <taxon>Atopobiaceae</taxon>
        <taxon>Atopobium</taxon>
    </lineage>
</organism>
<evidence type="ECO:0008006" key="3">
    <source>
        <dbReference type="Google" id="ProtNLM"/>
    </source>
</evidence>
<dbReference type="AlphaFoldDB" id="N2C0K7"/>
<gene>
    <name evidence="1" type="ORF">HMPREF1091_00262</name>
</gene>
<proteinExistence type="predicted"/>
<dbReference type="PATRIC" id="fig|997872.3.peg.252"/>
<accession>N2C0K7</accession>
<sequence length="291" mass="31115">MANTILTSDVIAGEALDILRNNAVLPNLVHRSFEPEFVAGRGDTINARKPASFVAKDYTNSITVQDVTETKIPVVMNGHKDVSIAVTSKEMTMSIEDFSAEILNPAMLAFVDAMDAQLVKDMVAGAKKTITAASTAVTQANIVDARAAITKAKAPLTERSFVFGTDIEADLLNTELFVNADKVGDDGTALREASLGRKFGMDCYCDQNCDVKTNECDGIVFHKNAVALVTAPLALPNGAAKATVFDFEGFSIRVVYGYDMAKKTDTISLDMLFGTKVLDSGLIAAIKRTTA</sequence>
<comment type="caution">
    <text evidence="1">The sequence shown here is derived from an EMBL/GenBank/DDBJ whole genome shotgun (WGS) entry which is preliminary data.</text>
</comment>
<dbReference type="Proteomes" id="UP000012651">
    <property type="component" value="Unassembled WGS sequence"/>
</dbReference>
<protein>
    <recommendedName>
        <fullName evidence="3">P22 coat protein</fullName>
    </recommendedName>
</protein>
<name>N2C0K7_9ACTN</name>